<keyword evidence="8" id="KW-1185">Reference proteome</keyword>
<dbReference type="Proteomes" id="UP000228380">
    <property type="component" value="Chromosome 13"/>
</dbReference>
<gene>
    <name evidence="9" type="primary">LOC103718072</name>
</gene>
<keyword evidence="6" id="KW-0732">Signal</keyword>
<sequence>MQSPFFFLLFLFTSLTQIFLYYDSVDGYAVISKNITVDAFGHGDFTTIQRAIDSVPDGNKQWIRIHVVQGIYREKVFIPSKKEYIFLEGEGHQQTSVEWDEPARLPPGRRREKVFIPSKKEYIFLEGQGHQQTSVEWDEPAPLDLIKWNNTSLPNSVLAGETQGVTFSILANNFVVKDIAFKKSTLHSIMEGAQPGRITAHGKPKADAPGGFVFKDCRVDGGKTFLGRAWNSYSTVVFHKTYMGGNVVPEGWDAWKTNGHQTTYAENSCSGPDSDATQRLLWKKLGPQQLEYFTNIKFIDKEGWLSQQP</sequence>
<dbReference type="RefSeq" id="XP_038989082.1">
    <property type="nucleotide sequence ID" value="XM_039133154.1"/>
</dbReference>
<feature type="domain" description="Pectinesterase catalytic" evidence="7">
    <location>
        <begin position="194"/>
        <end position="300"/>
    </location>
</feature>
<evidence type="ECO:0000259" key="7">
    <source>
        <dbReference type="Pfam" id="PF01095"/>
    </source>
</evidence>
<feature type="chain" id="PRO_5034794649" description="pectinesterase" evidence="6">
    <location>
        <begin position="19"/>
        <end position="309"/>
    </location>
</feature>
<keyword evidence="5" id="KW-0063">Aspartyl esterase</keyword>
<evidence type="ECO:0000313" key="9">
    <source>
        <dbReference type="RefSeq" id="XP_038989082.1"/>
    </source>
</evidence>
<dbReference type="UniPathway" id="UPA00545">
    <property type="reaction ID" value="UER00823"/>
</dbReference>
<evidence type="ECO:0000256" key="4">
    <source>
        <dbReference type="ARBA" id="ARBA00022801"/>
    </source>
</evidence>
<evidence type="ECO:0000256" key="2">
    <source>
        <dbReference type="ARBA" id="ARBA00008891"/>
    </source>
</evidence>
<dbReference type="AlphaFoldDB" id="A0A8B9AU34"/>
<dbReference type="KEGG" id="pda:103718072"/>
<dbReference type="Gene3D" id="2.160.20.10">
    <property type="entry name" value="Single-stranded right-handed beta-helix, Pectin lyase-like"/>
    <property type="match status" value="3"/>
</dbReference>
<name>A0A8B9AU34_PHODC</name>
<evidence type="ECO:0000256" key="6">
    <source>
        <dbReference type="SAM" id="SignalP"/>
    </source>
</evidence>
<evidence type="ECO:0000256" key="3">
    <source>
        <dbReference type="ARBA" id="ARBA00013229"/>
    </source>
</evidence>
<dbReference type="Pfam" id="PF01095">
    <property type="entry name" value="Pectinesterase"/>
    <property type="match status" value="2"/>
</dbReference>
<dbReference type="GeneID" id="103718072"/>
<feature type="signal peptide" evidence="6">
    <location>
        <begin position="1"/>
        <end position="18"/>
    </location>
</feature>
<dbReference type="GO" id="GO:0042545">
    <property type="term" value="P:cell wall modification"/>
    <property type="evidence" value="ECO:0007669"/>
    <property type="project" value="InterPro"/>
</dbReference>
<evidence type="ECO:0000313" key="8">
    <source>
        <dbReference type="Proteomes" id="UP000228380"/>
    </source>
</evidence>
<dbReference type="SUPFAM" id="SSF51126">
    <property type="entry name" value="Pectin lyase-like"/>
    <property type="match status" value="1"/>
</dbReference>
<dbReference type="GO" id="GO:0045490">
    <property type="term" value="P:pectin catabolic process"/>
    <property type="evidence" value="ECO:0007669"/>
    <property type="project" value="UniProtKB-UniPathway"/>
</dbReference>
<dbReference type="PANTHER" id="PTHR31321">
    <property type="entry name" value="ACYL-COA THIOESTER HYDROLASE YBHC-RELATED"/>
    <property type="match status" value="1"/>
</dbReference>
<reference evidence="9" key="2">
    <citation type="submission" date="2025-08" db="UniProtKB">
        <authorList>
            <consortium name="RefSeq"/>
        </authorList>
    </citation>
    <scope>IDENTIFICATION</scope>
    <source>
        <tissue evidence="9">Young leaves</tissue>
    </source>
</reference>
<feature type="domain" description="Pectinesterase catalytic" evidence="7">
    <location>
        <begin position="34"/>
        <end position="97"/>
    </location>
</feature>
<protein>
    <recommendedName>
        <fullName evidence="3">pectinesterase</fullName>
        <ecNumber evidence="3">3.1.1.11</ecNumber>
    </recommendedName>
</protein>
<dbReference type="InterPro" id="IPR011050">
    <property type="entry name" value="Pectin_lyase_fold/virulence"/>
</dbReference>
<dbReference type="EC" id="3.1.1.11" evidence="3"/>
<evidence type="ECO:0000256" key="1">
    <source>
        <dbReference type="ARBA" id="ARBA00005184"/>
    </source>
</evidence>
<proteinExistence type="inferred from homology"/>
<keyword evidence="4" id="KW-0378">Hydrolase</keyword>
<dbReference type="InterPro" id="IPR000070">
    <property type="entry name" value="Pectinesterase_cat"/>
</dbReference>
<dbReference type="PANTHER" id="PTHR31321:SF134">
    <property type="entry name" value="PECTINESTERASE"/>
    <property type="match status" value="1"/>
</dbReference>
<evidence type="ECO:0000256" key="5">
    <source>
        <dbReference type="ARBA" id="ARBA00023085"/>
    </source>
</evidence>
<reference evidence="8" key="1">
    <citation type="journal article" date="2019" name="Nat. Commun.">
        <title>Genome-wide association mapping of date palm fruit traits.</title>
        <authorList>
            <person name="Hazzouri K.M."/>
            <person name="Gros-Balthazard M."/>
            <person name="Flowers J.M."/>
            <person name="Copetti D."/>
            <person name="Lemansour A."/>
            <person name="Lebrun M."/>
            <person name="Masmoudi K."/>
            <person name="Ferrand S."/>
            <person name="Dhar M.I."/>
            <person name="Fresquez Z.A."/>
            <person name="Rosas U."/>
            <person name="Zhang J."/>
            <person name="Talag J."/>
            <person name="Lee S."/>
            <person name="Kudrna D."/>
            <person name="Powell R.F."/>
            <person name="Leitch I.J."/>
            <person name="Krueger R.R."/>
            <person name="Wing R.A."/>
            <person name="Amiri K.M.A."/>
            <person name="Purugganan M.D."/>
        </authorList>
    </citation>
    <scope>NUCLEOTIDE SEQUENCE [LARGE SCALE GENOMIC DNA]</scope>
    <source>
        <strain evidence="8">cv. Khalas</strain>
    </source>
</reference>
<dbReference type="InterPro" id="IPR012334">
    <property type="entry name" value="Pectin_lyas_fold"/>
</dbReference>
<comment type="similarity">
    <text evidence="2">Belongs to the pectinesterase family.</text>
</comment>
<dbReference type="GO" id="GO:0030599">
    <property type="term" value="F:pectinesterase activity"/>
    <property type="evidence" value="ECO:0007669"/>
    <property type="project" value="UniProtKB-EC"/>
</dbReference>
<organism evidence="8 9">
    <name type="scientific">Phoenix dactylifera</name>
    <name type="common">Date palm</name>
    <dbReference type="NCBI Taxonomy" id="42345"/>
    <lineage>
        <taxon>Eukaryota</taxon>
        <taxon>Viridiplantae</taxon>
        <taxon>Streptophyta</taxon>
        <taxon>Embryophyta</taxon>
        <taxon>Tracheophyta</taxon>
        <taxon>Spermatophyta</taxon>
        <taxon>Magnoliopsida</taxon>
        <taxon>Liliopsida</taxon>
        <taxon>Arecaceae</taxon>
        <taxon>Coryphoideae</taxon>
        <taxon>Phoeniceae</taxon>
        <taxon>Phoenix</taxon>
    </lineage>
</organism>
<accession>A0A8B9AU34</accession>
<comment type="pathway">
    <text evidence="1">Glycan metabolism; pectin degradation; 2-dehydro-3-deoxy-D-gluconate from pectin: step 1/5.</text>
</comment>
<dbReference type="OrthoDB" id="2019149at2759"/>